<evidence type="ECO:0000313" key="2">
    <source>
        <dbReference type="EMBL" id="GCC38801.1"/>
    </source>
</evidence>
<gene>
    <name evidence="2" type="ORF">chiPu_0023236</name>
</gene>
<evidence type="ECO:0000256" key="1">
    <source>
        <dbReference type="SAM" id="MobiDB-lite"/>
    </source>
</evidence>
<sequence length="158" mass="16858">MGSNRPRRSGTPSCPIGWPTFNHLLRPAAIGQRALHPTSQVPPRAGIPLDAHAPRRRDTPPLPYWLSRGQSHTASRCHWAASSASNLTGPARTRDPIGPPSLGRAQVPALLPLLAEPPSVTIRPPRPLGDMAADHPRLTAPAILLVASSIRPPSRSPL</sequence>
<feature type="region of interest" description="Disordered" evidence="1">
    <location>
        <begin position="35"/>
        <end position="104"/>
    </location>
</feature>
<organism evidence="2 3">
    <name type="scientific">Chiloscyllium punctatum</name>
    <name type="common">Brownbanded bambooshark</name>
    <name type="synonym">Hemiscyllium punctatum</name>
    <dbReference type="NCBI Taxonomy" id="137246"/>
    <lineage>
        <taxon>Eukaryota</taxon>
        <taxon>Metazoa</taxon>
        <taxon>Chordata</taxon>
        <taxon>Craniata</taxon>
        <taxon>Vertebrata</taxon>
        <taxon>Chondrichthyes</taxon>
        <taxon>Elasmobranchii</taxon>
        <taxon>Galeomorphii</taxon>
        <taxon>Galeoidea</taxon>
        <taxon>Orectolobiformes</taxon>
        <taxon>Hemiscylliidae</taxon>
        <taxon>Chiloscyllium</taxon>
    </lineage>
</organism>
<proteinExistence type="predicted"/>
<keyword evidence="3" id="KW-1185">Reference proteome</keyword>
<dbReference type="EMBL" id="BEZZ01017721">
    <property type="protein sequence ID" value="GCC38801.1"/>
    <property type="molecule type" value="Genomic_DNA"/>
</dbReference>
<protein>
    <submittedName>
        <fullName evidence="2">Uncharacterized protein</fullName>
    </submittedName>
</protein>
<accession>A0A401T804</accession>
<dbReference type="AlphaFoldDB" id="A0A401T804"/>
<dbReference type="Proteomes" id="UP000287033">
    <property type="component" value="Unassembled WGS sequence"/>
</dbReference>
<evidence type="ECO:0000313" key="3">
    <source>
        <dbReference type="Proteomes" id="UP000287033"/>
    </source>
</evidence>
<comment type="caution">
    <text evidence="2">The sequence shown here is derived from an EMBL/GenBank/DDBJ whole genome shotgun (WGS) entry which is preliminary data.</text>
</comment>
<reference evidence="2 3" key="1">
    <citation type="journal article" date="2018" name="Nat. Ecol. Evol.">
        <title>Shark genomes provide insights into elasmobranch evolution and the origin of vertebrates.</title>
        <authorList>
            <person name="Hara Y"/>
            <person name="Yamaguchi K"/>
            <person name="Onimaru K"/>
            <person name="Kadota M"/>
            <person name="Koyanagi M"/>
            <person name="Keeley SD"/>
            <person name="Tatsumi K"/>
            <person name="Tanaka K"/>
            <person name="Motone F"/>
            <person name="Kageyama Y"/>
            <person name="Nozu R"/>
            <person name="Adachi N"/>
            <person name="Nishimura O"/>
            <person name="Nakagawa R"/>
            <person name="Tanegashima C"/>
            <person name="Kiyatake I"/>
            <person name="Matsumoto R"/>
            <person name="Murakumo K"/>
            <person name="Nishida K"/>
            <person name="Terakita A"/>
            <person name="Kuratani S"/>
            <person name="Sato K"/>
            <person name="Hyodo S Kuraku.S."/>
        </authorList>
    </citation>
    <scope>NUCLEOTIDE SEQUENCE [LARGE SCALE GENOMIC DNA]</scope>
</reference>
<name>A0A401T804_CHIPU</name>